<keyword evidence="3" id="KW-0472">Membrane</keyword>
<dbReference type="RefSeq" id="WP_015956901.1">
    <property type="nucleotide sequence ID" value="NC_011729.1"/>
</dbReference>
<feature type="transmembrane region" description="Helical" evidence="3">
    <location>
        <begin position="12"/>
        <end position="32"/>
    </location>
</feature>
<sequence>MRQKQQSVQVLISLLIAGVAIALIIGILGRLVPRNNNTNADNTTPPIQKPVTPTNPRISLGNKILIGANTTPEKEAGVQAFANGDFETAVEKFEASRQIQRNDPETLIYLNNAKIGASDALKVAVVIPIGDNLDTAQEILRGVAQAQDEINSNGGINGLPLQIEIVNDDGKPNLAKSLASDLVKDPNIVAVIGHGSPGASLVAAPVYNSGELVMITPSFGPSKLSEMGDYIFRGSADLSVSSDALADYIVNKANIRTIAICVDSSIQFQDIRDPYEKAITKAGGKVTKTICDFADPLFDPNTIISTATGDGAKGLLLMPIVNKLGPAKELAKANEGRLGLFTHGGLYTYETLNQGRENFRGMILSAFWHPDADPGNPFFQDATELWGGKVNARTASAYDTTQAVIAGLEEGNTREGLKNALSDPNFSASGASGDFEFSDLRYRKEKPLFLKIDRGSSSGTGFDFVLIP</sequence>
<dbReference type="Gene3D" id="3.40.50.2300">
    <property type="match status" value="2"/>
</dbReference>
<dbReference type="InterPro" id="IPR028081">
    <property type="entry name" value="Leu-bd"/>
</dbReference>
<evidence type="ECO:0000313" key="5">
    <source>
        <dbReference type="EMBL" id="ACK73320.1"/>
    </source>
</evidence>
<dbReference type="EMBL" id="CP001291">
    <property type="protein sequence ID" value="ACK73320.1"/>
    <property type="molecule type" value="Genomic_DNA"/>
</dbReference>
<dbReference type="OrthoDB" id="446586at2"/>
<dbReference type="Pfam" id="PF13458">
    <property type="entry name" value="Peripla_BP_6"/>
    <property type="match status" value="1"/>
</dbReference>
<protein>
    <submittedName>
        <fullName evidence="5">Extracellular ligand-binding receptor</fullName>
    </submittedName>
</protein>
<comment type="similarity">
    <text evidence="1">Belongs to the leucine-binding protein family.</text>
</comment>
<dbReference type="AlphaFoldDB" id="B7KFJ5"/>
<evidence type="ECO:0000313" key="6">
    <source>
        <dbReference type="Proteomes" id="UP000002384"/>
    </source>
</evidence>
<dbReference type="KEGG" id="cyc:PCC7424_4967"/>
<proteinExistence type="inferred from homology"/>
<keyword evidence="3" id="KW-1133">Transmembrane helix</keyword>
<keyword evidence="6" id="KW-1185">Reference proteome</keyword>
<dbReference type="InterPro" id="IPR028082">
    <property type="entry name" value="Peripla_BP_I"/>
</dbReference>
<keyword evidence="5" id="KW-0675">Receptor</keyword>
<organism evidence="5 6">
    <name type="scientific">Gloeothece citriformis (strain PCC 7424)</name>
    <name type="common">Cyanothece sp. (strain PCC 7424)</name>
    <dbReference type="NCBI Taxonomy" id="65393"/>
    <lineage>
        <taxon>Bacteria</taxon>
        <taxon>Bacillati</taxon>
        <taxon>Cyanobacteriota</taxon>
        <taxon>Cyanophyceae</taxon>
        <taxon>Oscillatoriophycideae</taxon>
        <taxon>Chroococcales</taxon>
        <taxon>Aphanothecaceae</taxon>
        <taxon>Gloeothece</taxon>
        <taxon>Gloeothece citriformis</taxon>
    </lineage>
</organism>
<keyword evidence="3" id="KW-0812">Transmembrane</keyword>
<dbReference type="CDD" id="cd06268">
    <property type="entry name" value="PBP1_ABC_transporter_LIVBP-like"/>
    <property type="match status" value="1"/>
</dbReference>
<name>B7KFJ5_GLOC7</name>
<evidence type="ECO:0000256" key="2">
    <source>
        <dbReference type="ARBA" id="ARBA00022729"/>
    </source>
</evidence>
<dbReference type="HOGENOM" id="CLU_038795_0_0_3"/>
<dbReference type="InterPro" id="IPR051010">
    <property type="entry name" value="BCAA_transport"/>
</dbReference>
<evidence type="ECO:0000256" key="3">
    <source>
        <dbReference type="SAM" id="Phobius"/>
    </source>
</evidence>
<accession>B7KFJ5</accession>
<gene>
    <name evidence="5" type="ordered locus">PCC7424_4967</name>
</gene>
<dbReference type="Proteomes" id="UP000002384">
    <property type="component" value="Chromosome"/>
</dbReference>
<feature type="domain" description="Leucine-binding protein" evidence="4">
    <location>
        <begin position="134"/>
        <end position="434"/>
    </location>
</feature>
<dbReference type="SUPFAM" id="SSF53822">
    <property type="entry name" value="Periplasmic binding protein-like I"/>
    <property type="match status" value="1"/>
</dbReference>
<dbReference type="PANTHER" id="PTHR30483:SF6">
    <property type="entry name" value="PERIPLASMIC BINDING PROTEIN OF ABC TRANSPORTER FOR NATURAL AMINO ACIDS"/>
    <property type="match status" value="1"/>
</dbReference>
<dbReference type="STRING" id="65393.PCC7424_4967"/>
<evidence type="ECO:0000259" key="4">
    <source>
        <dbReference type="Pfam" id="PF13458"/>
    </source>
</evidence>
<dbReference type="PANTHER" id="PTHR30483">
    <property type="entry name" value="LEUCINE-SPECIFIC-BINDING PROTEIN"/>
    <property type="match status" value="1"/>
</dbReference>
<evidence type="ECO:0000256" key="1">
    <source>
        <dbReference type="ARBA" id="ARBA00010062"/>
    </source>
</evidence>
<keyword evidence="2" id="KW-0732">Signal</keyword>
<dbReference type="eggNOG" id="COG0683">
    <property type="taxonomic scope" value="Bacteria"/>
</dbReference>
<reference evidence="6" key="1">
    <citation type="journal article" date="2011" name="MBio">
        <title>Novel metabolic attributes of the genus Cyanothece, comprising a group of unicellular nitrogen-fixing Cyanobacteria.</title>
        <authorList>
            <person name="Bandyopadhyay A."/>
            <person name="Elvitigala T."/>
            <person name="Welsh E."/>
            <person name="Stockel J."/>
            <person name="Liberton M."/>
            <person name="Min H."/>
            <person name="Sherman L.A."/>
            <person name="Pakrasi H.B."/>
        </authorList>
    </citation>
    <scope>NUCLEOTIDE SEQUENCE [LARGE SCALE GENOMIC DNA]</scope>
    <source>
        <strain evidence="6">PCC 7424</strain>
    </source>
</reference>